<dbReference type="OrthoDB" id="27095at2759"/>
<dbReference type="InterPro" id="IPR013784">
    <property type="entry name" value="Carb-bd-like_fold"/>
</dbReference>
<protein>
    <submittedName>
        <fullName evidence="11">ER membrane protein complex subunit 7</fullName>
    </submittedName>
</protein>
<dbReference type="SUPFAM" id="SSF49452">
    <property type="entry name" value="Starch-binding domain-like"/>
    <property type="match status" value="1"/>
</dbReference>
<dbReference type="GO" id="GO:0072546">
    <property type="term" value="C:EMC complex"/>
    <property type="evidence" value="ECO:0007669"/>
    <property type="project" value="TreeGrafter"/>
</dbReference>
<proteinExistence type="inferred from homology"/>
<dbReference type="EMBL" id="SEYY01003493">
    <property type="protein sequence ID" value="KAB7504260.1"/>
    <property type="molecule type" value="Genomic_DNA"/>
</dbReference>
<dbReference type="Proteomes" id="UP000326759">
    <property type="component" value="Unassembled WGS sequence"/>
</dbReference>
<sequence>MKWIWSFKISLLLLSIENLGYFSLAIDSEDENAISKDKFKIEGRVVRPESSTVSDQEWFGNTHVYTSSGQLGFLRENGSFVINNVPAGSHVLQVMNPTFLFESARIEITVKGKIRARVVNHIQPSKVELVSYPLRLNSLGSLRYFHQREQWRITDFLLNPMVLMTILPLLLMMIVPRLGDAETRKEMEQMQIPKMETPELSEIMTNIFGGAPPAAPTNNQKQPIKARPGRRKEK</sequence>
<accession>A0A5N5TH73</accession>
<keyword evidence="3 8" id="KW-0812">Transmembrane</keyword>
<dbReference type="Pfam" id="PF09430">
    <property type="entry name" value="EMC7_beta-sandw"/>
    <property type="match status" value="1"/>
</dbReference>
<feature type="domain" description="ER membrane protein complex subunit 7 beta-sandwich" evidence="10">
    <location>
        <begin position="55"/>
        <end position="164"/>
    </location>
</feature>
<dbReference type="PANTHER" id="PTHR13605:SF4">
    <property type="entry name" value="ER MEMBRANE PROTEIN COMPLEX SUBUNIT 7"/>
    <property type="match status" value="1"/>
</dbReference>
<evidence type="ECO:0000256" key="5">
    <source>
        <dbReference type="ARBA" id="ARBA00022989"/>
    </source>
</evidence>
<evidence type="ECO:0000256" key="8">
    <source>
        <dbReference type="SAM" id="Phobius"/>
    </source>
</evidence>
<evidence type="ECO:0000313" key="11">
    <source>
        <dbReference type="EMBL" id="KAB7504260.1"/>
    </source>
</evidence>
<evidence type="ECO:0000313" key="12">
    <source>
        <dbReference type="Proteomes" id="UP000326759"/>
    </source>
</evidence>
<evidence type="ECO:0000259" key="10">
    <source>
        <dbReference type="Pfam" id="PF09430"/>
    </source>
</evidence>
<comment type="subcellular location">
    <subcellularLocation>
        <location evidence="1">Membrane</location>
        <topology evidence="1">Single-pass membrane protein</topology>
    </subcellularLocation>
</comment>
<name>A0A5N5TH73_9CRUS</name>
<reference evidence="11 12" key="1">
    <citation type="journal article" date="2019" name="PLoS Biol.">
        <title>Sex chromosomes control vertical transmission of feminizing Wolbachia symbionts in an isopod.</title>
        <authorList>
            <person name="Becking T."/>
            <person name="Chebbi M.A."/>
            <person name="Giraud I."/>
            <person name="Moumen B."/>
            <person name="Laverre T."/>
            <person name="Caubet Y."/>
            <person name="Peccoud J."/>
            <person name="Gilbert C."/>
            <person name="Cordaux R."/>
        </authorList>
    </citation>
    <scope>NUCLEOTIDE SEQUENCE [LARGE SCALE GENOMIC DNA]</scope>
    <source>
        <strain evidence="11">ANa2</strain>
        <tissue evidence="11">Whole body excluding digestive tract and cuticle</tissue>
    </source>
</reference>
<evidence type="ECO:0000256" key="7">
    <source>
        <dbReference type="SAM" id="MobiDB-lite"/>
    </source>
</evidence>
<gene>
    <name evidence="11" type="primary">emc7</name>
    <name evidence="11" type="ORF">Anas_05744</name>
</gene>
<evidence type="ECO:0000256" key="4">
    <source>
        <dbReference type="ARBA" id="ARBA00022729"/>
    </source>
</evidence>
<evidence type="ECO:0000256" key="9">
    <source>
        <dbReference type="SAM" id="SignalP"/>
    </source>
</evidence>
<comment type="caution">
    <text evidence="11">The sequence shown here is derived from an EMBL/GenBank/DDBJ whole genome shotgun (WGS) entry which is preliminary data.</text>
</comment>
<keyword evidence="6 8" id="KW-0472">Membrane</keyword>
<evidence type="ECO:0000256" key="6">
    <source>
        <dbReference type="ARBA" id="ARBA00023136"/>
    </source>
</evidence>
<feature type="transmembrane region" description="Helical" evidence="8">
    <location>
        <begin position="156"/>
        <end position="175"/>
    </location>
</feature>
<evidence type="ECO:0000256" key="1">
    <source>
        <dbReference type="ARBA" id="ARBA00004167"/>
    </source>
</evidence>
<keyword evidence="4 9" id="KW-0732">Signal</keyword>
<dbReference type="InterPro" id="IPR019008">
    <property type="entry name" value="Beta_sandwich_EMC7"/>
</dbReference>
<evidence type="ECO:0000256" key="2">
    <source>
        <dbReference type="ARBA" id="ARBA00008880"/>
    </source>
</evidence>
<evidence type="ECO:0000256" key="3">
    <source>
        <dbReference type="ARBA" id="ARBA00022692"/>
    </source>
</evidence>
<organism evidence="11 12">
    <name type="scientific">Armadillidium nasatum</name>
    <dbReference type="NCBI Taxonomy" id="96803"/>
    <lineage>
        <taxon>Eukaryota</taxon>
        <taxon>Metazoa</taxon>
        <taxon>Ecdysozoa</taxon>
        <taxon>Arthropoda</taxon>
        <taxon>Crustacea</taxon>
        <taxon>Multicrustacea</taxon>
        <taxon>Malacostraca</taxon>
        <taxon>Eumalacostraca</taxon>
        <taxon>Peracarida</taxon>
        <taxon>Isopoda</taxon>
        <taxon>Oniscidea</taxon>
        <taxon>Crinocheta</taxon>
        <taxon>Armadillidiidae</taxon>
        <taxon>Armadillidium</taxon>
    </lineage>
</organism>
<comment type="similarity">
    <text evidence="2">Belongs to the EMC7 family.</text>
</comment>
<dbReference type="AlphaFoldDB" id="A0A5N5TH73"/>
<feature type="chain" id="PRO_5024390609" evidence="9">
    <location>
        <begin position="26"/>
        <end position="234"/>
    </location>
</feature>
<keyword evidence="5 8" id="KW-1133">Transmembrane helix</keyword>
<keyword evidence="12" id="KW-1185">Reference proteome</keyword>
<feature type="region of interest" description="Disordered" evidence="7">
    <location>
        <begin position="206"/>
        <end position="234"/>
    </location>
</feature>
<feature type="signal peptide" evidence="9">
    <location>
        <begin position="1"/>
        <end position="25"/>
    </location>
</feature>
<dbReference type="PANTHER" id="PTHR13605">
    <property type="entry name" value="ER MEMBRANE PROTEIN COMPLEX SUBUNIT 7"/>
    <property type="match status" value="1"/>
</dbReference>
<dbReference type="GO" id="GO:0030246">
    <property type="term" value="F:carbohydrate binding"/>
    <property type="evidence" value="ECO:0007669"/>
    <property type="project" value="InterPro"/>
</dbReference>
<dbReference type="InterPro" id="IPR039163">
    <property type="entry name" value="EMC7"/>
</dbReference>